<gene>
    <name evidence="2" type="ORF">KJP28_05570</name>
</gene>
<dbReference type="EMBL" id="JAHUZE010000001">
    <property type="protein sequence ID" value="MBV7378385.1"/>
    <property type="molecule type" value="Genomic_DNA"/>
</dbReference>
<keyword evidence="1" id="KW-0812">Transmembrane</keyword>
<comment type="caution">
    <text evidence="2">The sequence shown here is derived from an EMBL/GenBank/DDBJ whole genome shotgun (WGS) entry which is preliminary data.</text>
</comment>
<name>A0ABS6SZH3_9RHOB</name>
<proteinExistence type="predicted"/>
<evidence type="ECO:0000313" key="3">
    <source>
        <dbReference type="Proteomes" id="UP000756530"/>
    </source>
</evidence>
<keyword evidence="1" id="KW-0472">Membrane</keyword>
<feature type="transmembrane region" description="Helical" evidence="1">
    <location>
        <begin position="49"/>
        <end position="68"/>
    </location>
</feature>
<protein>
    <recommendedName>
        <fullName evidence="4">PH domain-containing protein</fullName>
    </recommendedName>
</protein>
<organism evidence="2 3">
    <name type="scientific">Maritimibacter dapengensis</name>
    <dbReference type="NCBI Taxonomy" id="2836868"/>
    <lineage>
        <taxon>Bacteria</taxon>
        <taxon>Pseudomonadati</taxon>
        <taxon>Pseudomonadota</taxon>
        <taxon>Alphaproteobacteria</taxon>
        <taxon>Rhodobacterales</taxon>
        <taxon>Roseobacteraceae</taxon>
        <taxon>Maritimibacter</taxon>
    </lineage>
</organism>
<evidence type="ECO:0000256" key="1">
    <source>
        <dbReference type="SAM" id="Phobius"/>
    </source>
</evidence>
<dbReference type="RefSeq" id="WP_218391402.1">
    <property type="nucleotide sequence ID" value="NZ_JAHUZE010000001.1"/>
</dbReference>
<dbReference type="Proteomes" id="UP000756530">
    <property type="component" value="Unassembled WGS sequence"/>
</dbReference>
<accession>A0ABS6SZH3</accession>
<reference evidence="2 3" key="1">
    <citation type="submission" date="2021-05" db="EMBL/GenBank/DDBJ databases">
        <title>Culturable bacteria isolated from Daya Bay.</title>
        <authorList>
            <person name="Zheng W."/>
            <person name="Yu S."/>
            <person name="Huang Y."/>
        </authorList>
    </citation>
    <scope>NUCLEOTIDE SEQUENCE [LARGE SCALE GENOMIC DNA]</scope>
    <source>
        <strain evidence="2 3">DP4N28-5</strain>
    </source>
</reference>
<feature type="transmembrane region" description="Helical" evidence="1">
    <location>
        <begin position="80"/>
        <end position="98"/>
    </location>
</feature>
<sequence length="194" mass="21163">MNMVSGDLDFDLEGIELEMLEGIAEAEATPWGYIVNGGAEPGQSPLRTAGARFIGAILMLAGAGLWMVPDSTYGAEIFAMKLSALVLFVTFGGALVWFGRNRPGLEVQVDTSRQELRIGQRTISGKFKLLDMLRFGEVGSVYLMRNGAQGKPSRLYLRVGQDGSTGIEILRGSQRTLERLRLKLLDDLSSARHV</sequence>
<evidence type="ECO:0000313" key="2">
    <source>
        <dbReference type="EMBL" id="MBV7378385.1"/>
    </source>
</evidence>
<keyword evidence="3" id="KW-1185">Reference proteome</keyword>
<keyword evidence="1" id="KW-1133">Transmembrane helix</keyword>
<evidence type="ECO:0008006" key="4">
    <source>
        <dbReference type="Google" id="ProtNLM"/>
    </source>
</evidence>